<sequence length="103" mass="12140">MTEKELLLRHSHVVLKEILKELNTAINKFDKFSNTSYDAEVGTSQYWSTVASMEQMQKEIDGLIKKLHALDAITSWSSKLHQDRYKFVNKYKEALKRYEVEDK</sequence>
<name>A0ABY3PBR3_9STAP</name>
<evidence type="ECO:0000313" key="1">
    <source>
        <dbReference type="EMBL" id="UEX89704.1"/>
    </source>
</evidence>
<accession>A0ABY3PBR3</accession>
<dbReference type="Pfam" id="PF06600">
    <property type="entry name" value="DUF1140"/>
    <property type="match status" value="1"/>
</dbReference>
<keyword evidence="2" id="KW-1185">Reference proteome</keyword>
<dbReference type="EMBL" id="CP086654">
    <property type="protein sequence ID" value="UEX89704.1"/>
    <property type="molecule type" value="Genomic_DNA"/>
</dbReference>
<proteinExistence type="predicted"/>
<reference evidence="1 2" key="1">
    <citation type="journal article" date="2022" name="Pathogens">
        <title>Staphylococcus ratti sp. nov. Isolated from a Lab Rat.</title>
        <authorList>
            <person name="Kovarovic V."/>
            <person name="Sedlacek I."/>
            <person name="Petras P."/>
            <person name="Kralova S."/>
            <person name="Maslanova I."/>
            <person name="Svec P."/>
            <person name="Neumann-Schaal M."/>
            <person name="Botka T."/>
            <person name="Gelbicova T."/>
            <person name="Stankova E."/>
            <person name="Doskar J."/>
            <person name="Pantucek R."/>
        </authorList>
    </citation>
    <scope>NUCLEOTIDE SEQUENCE [LARGE SCALE GENOMIC DNA]</scope>
    <source>
        <strain evidence="1 2">CCM 9025</strain>
    </source>
</reference>
<dbReference type="Proteomes" id="UP001197626">
    <property type="component" value="Chromosome"/>
</dbReference>
<dbReference type="RefSeq" id="WP_229292209.1">
    <property type="nucleotide sequence ID" value="NZ_CP086654.1"/>
</dbReference>
<protein>
    <submittedName>
        <fullName evidence="1">DUF1140 family protein</fullName>
    </submittedName>
</protein>
<organism evidence="1 2">
    <name type="scientific">Staphylococcus ratti</name>
    <dbReference type="NCBI Taxonomy" id="2892440"/>
    <lineage>
        <taxon>Bacteria</taxon>
        <taxon>Bacillati</taxon>
        <taxon>Bacillota</taxon>
        <taxon>Bacilli</taxon>
        <taxon>Bacillales</taxon>
        <taxon>Staphylococcaceae</taxon>
        <taxon>Staphylococcus</taxon>
    </lineage>
</organism>
<evidence type="ECO:0000313" key="2">
    <source>
        <dbReference type="Proteomes" id="UP001197626"/>
    </source>
</evidence>
<gene>
    <name evidence="1" type="ORF">LN051_09055</name>
</gene>
<dbReference type="InterPro" id="IPR009520">
    <property type="entry name" value="DUF1140"/>
</dbReference>